<dbReference type="Proteomes" id="UP001567538">
    <property type="component" value="Unassembled WGS sequence"/>
</dbReference>
<evidence type="ECO:0000256" key="1">
    <source>
        <dbReference type="ARBA" id="ARBA00022598"/>
    </source>
</evidence>
<feature type="transmembrane region" description="Helical" evidence="4">
    <location>
        <begin position="14"/>
        <end position="32"/>
    </location>
</feature>
<reference evidence="6 7" key="1">
    <citation type="submission" date="2024-06" db="EMBL/GenBank/DDBJ databases">
        <title>A chromosome level genome sequence of Diviner's sage (Salvia divinorum).</title>
        <authorList>
            <person name="Ford S.A."/>
            <person name="Ro D.-K."/>
            <person name="Ness R.W."/>
            <person name="Phillips M.A."/>
        </authorList>
    </citation>
    <scope>NUCLEOTIDE SEQUENCE [LARGE SCALE GENOMIC DNA]</scope>
    <source>
        <strain evidence="6">SAF-2024a</strain>
        <tissue evidence="6">Leaf</tissue>
    </source>
</reference>
<dbReference type="Pfam" id="PF00152">
    <property type="entry name" value="tRNA-synt_2"/>
    <property type="match status" value="1"/>
</dbReference>
<keyword evidence="4" id="KW-0812">Transmembrane</keyword>
<protein>
    <submittedName>
        <fullName evidence="6">Aspartate--tRNA ligase</fullName>
        <ecNumber evidence="6">6.1.1.12</ecNumber>
    </submittedName>
</protein>
<evidence type="ECO:0000313" key="7">
    <source>
        <dbReference type="Proteomes" id="UP001567538"/>
    </source>
</evidence>
<keyword evidence="1 6" id="KW-0436">Ligase</keyword>
<dbReference type="InterPro" id="IPR045864">
    <property type="entry name" value="aa-tRNA-synth_II/BPL/LPL"/>
</dbReference>
<organism evidence="6 7">
    <name type="scientific">Salvia divinorum</name>
    <name type="common">Maria pastora</name>
    <name type="synonym">Diviner's sage</name>
    <dbReference type="NCBI Taxonomy" id="28513"/>
    <lineage>
        <taxon>Eukaryota</taxon>
        <taxon>Viridiplantae</taxon>
        <taxon>Streptophyta</taxon>
        <taxon>Embryophyta</taxon>
        <taxon>Tracheophyta</taxon>
        <taxon>Spermatophyta</taxon>
        <taxon>Magnoliopsida</taxon>
        <taxon>eudicotyledons</taxon>
        <taxon>Gunneridae</taxon>
        <taxon>Pentapetalae</taxon>
        <taxon>asterids</taxon>
        <taxon>lamiids</taxon>
        <taxon>Lamiales</taxon>
        <taxon>Lamiaceae</taxon>
        <taxon>Nepetoideae</taxon>
        <taxon>Mentheae</taxon>
        <taxon>Salviinae</taxon>
        <taxon>Salvia</taxon>
        <taxon>Salvia subgen. Calosphace</taxon>
    </lineage>
</organism>
<dbReference type="EMBL" id="JBEAFC010000008">
    <property type="protein sequence ID" value="KAL1544800.1"/>
    <property type="molecule type" value="Genomic_DNA"/>
</dbReference>
<keyword evidence="2" id="KW-0547">Nucleotide-binding</keyword>
<dbReference type="EC" id="6.1.1.12" evidence="6"/>
<proteinExistence type="predicted"/>
<evidence type="ECO:0000256" key="3">
    <source>
        <dbReference type="ARBA" id="ARBA00022840"/>
    </source>
</evidence>
<name>A0ABD1GKZ9_SALDI</name>
<keyword evidence="7" id="KW-1185">Reference proteome</keyword>
<keyword evidence="4" id="KW-0472">Membrane</keyword>
<evidence type="ECO:0000259" key="5">
    <source>
        <dbReference type="Pfam" id="PF00152"/>
    </source>
</evidence>
<dbReference type="GO" id="GO:0004815">
    <property type="term" value="F:aspartate-tRNA ligase activity"/>
    <property type="evidence" value="ECO:0007669"/>
    <property type="project" value="UniProtKB-EC"/>
</dbReference>
<dbReference type="AlphaFoldDB" id="A0ABD1GKZ9"/>
<dbReference type="GO" id="GO:0000166">
    <property type="term" value="F:nucleotide binding"/>
    <property type="evidence" value="ECO:0007669"/>
    <property type="project" value="UniProtKB-KW"/>
</dbReference>
<gene>
    <name evidence="6" type="ORF">AAHA92_21604</name>
</gene>
<evidence type="ECO:0000256" key="2">
    <source>
        <dbReference type="ARBA" id="ARBA00022741"/>
    </source>
</evidence>
<dbReference type="InterPro" id="IPR004364">
    <property type="entry name" value="Aa-tRNA-synt_II"/>
</dbReference>
<keyword evidence="4" id="KW-1133">Transmembrane helix</keyword>
<accession>A0ABD1GKZ9</accession>
<keyword evidence="3" id="KW-0067">ATP-binding</keyword>
<evidence type="ECO:0000256" key="4">
    <source>
        <dbReference type="SAM" id="Phobius"/>
    </source>
</evidence>
<dbReference type="Gene3D" id="3.30.930.10">
    <property type="entry name" value="Bira Bifunctional Protein, Domain 2"/>
    <property type="match status" value="1"/>
</dbReference>
<comment type="caution">
    <text evidence="6">The sequence shown here is derived from an EMBL/GenBank/DDBJ whole genome shotgun (WGS) entry which is preliminary data.</text>
</comment>
<feature type="domain" description="Aminoacyl-tRNA synthetase class II (D/K/N)" evidence="5">
    <location>
        <begin position="21"/>
        <end position="54"/>
    </location>
</feature>
<dbReference type="SUPFAM" id="SSF55681">
    <property type="entry name" value="Class II aaRS and biotin synthetases"/>
    <property type="match status" value="1"/>
</dbReference>
<evidence type="ECO:0000313" key="6">
    <source>
        <dbReference type="EMBL" id="KAL1544800.1"/>
    </source>
</evidence>
<sequence>MVHKGNEWLLMKELFITHLGGVTLVGGIAFVLDRLVMLLGGANSISEVIAFPKTSTIGYALTRAPIVDSQQLKDLAL</sequence>